<feature type="compositionally biased region" description="Basic residues" evidence="1">
    <location>
        <begin position="49"/>
        <end position="63"/>
    </location>
</feature>
<feature type="signal peptide" evidence="2">
    <location>
        <begin position="1"/>
        <end position="20"/>
    </location>
</feature>
<organism evidence="3">
    <name type="scientific">Ditylum brightwellii</name>
    <dbReference type="NCBI Taxonomy" id="49249"/>
    <lineage>
        <taxon>Eukaryota</taxon>
        <taxon>Sar</taxon>
        <taxon>Stramenopiles</taxon>
        <taxon>Ochrophyta</taxon>
        <taxon>Bacillariophyta</taxon>
        <taxon>Mediophyceae</taxon>
        <taxon>Lithodesmiophycidae</taxon>
        <taxon>Lithodesmiales</taxon>
        <taxon>Lithodesmiaceae</taxon>
        <taxon>Ditylum</taxon>
    </lineage>
</organism>
<feature type="region of interest" description="Disordered" evidence="1">
    <location>
        <begin position="27"/>
        <end position="71"/>
    </location>
</feature>
<dbReference type="AlphaFoldDB" id="A0A6U3X8N5"/>
<evidence type="ECO:0008006" key="4">
    <source>
        <dbReference type="Google" id="ProtNLM"/>
    </source>
</evidence>
<name>A0A6U3X8N5_9STRA</name>
<protein>
    <recommendedName>
        <fullName evidence="4">TNFR-Cys domain-containing protein</fullName>
    </recommendedName>
</protein>
<evidence type="ECO:0000256" key="1">
    <source>
        <dbReference type="SAM" id="MobiDB-lite"/>
    </source>
</evidence>
<accession>A0A6U3X8N5</accession>
<feature type="chain" id="PRO_5030160251" description="TNFR-Cys domain-containing protein" evidence="2">
    <location>
        <begin position="21"/>
        <end position="258"/>
    </location>
</feature>
<evidence type="ECO:0000256" key="2">
    <source>
        <dbReference type="SAM" id="SignalP"/>
    </source>
</evidence>
<gene>
    <name evidence="3" type="ORF">DBRI00130_LOCUS3530</name>
</gene>
<evidence type="ECO:0000313" key="3">
    <source>
        <dbReference type="EMBL" id="CAE4585099.1"/>
    </source>
</evidence>
<sequence>MRIPIGIFLCLMMTVWSVESKHRGLRGEYDPSHPYAAVEPPEERGWRNNNKRHHHKHKRHGNKHLNNNYSRENYYGQPLPPQQYYYGPDQYARPPYDNYYGQQQAPPPQYYYDREQYEYDRYYEQYYQDNYCRDCKEACYGFECSLTCCQWIRPTPRDACHDCNKPCYGDECMLECCDETDGDDAHDSQNENDEATCNTCEDNNPCTVDSVDIGNTFHSHCQQDRFIKCDENSECYELPMSLWDLLVSDRESIKQLHD</sequence>
<reference evidence="3" key="1">
    <citation type="submission" date="2021-01" db="EMBL/GenBank/DDBJ databases">
        <authorList>
            <person name="Corre E."/>
            <person name="Pelletier E."/>
            <person name="Niang G."/>
            <person name="Scheremetjew M."/>
            <person name="Finn R."/>
            <person name="Kale V."/>
            <person name="Holt S."/>
            <person name="Cochrane G."/>
            <person name="Meng A."/>
            <person name="Brown T."/>
            <person name="Cohen L."/>
        </authorList>
    </citation>
    <scope>NUCLEOTIDE SEQUENCE</scope>
    <source>
        <strain evidence="3">GSO104</strain>
    </source>
</reference>
<keyword evidence="2" id="KW-0732">Signal</keyword>
<dbReference type="EMBL" id="HBNS01004346">
    <property type="protein sequence ID" value="CAE4585099.1"/>
    <property type="molecule type" value="Transcribed_RNA"/>
</dbReference>
<proteinExistence type="predicted"/>